<dbReference type="InterPro" id="IPR007554">
    <property type="entry name" value="Glycerophosphate_synth"/>
</dbReference>
<reference evidence="7 8" key="1">
    <citation type="submission" date="2019-07" db="EMBL/GenBank/DDBJ databases">
        <title>Complete Genome Sequence of Leptotrichia goodfellowii Strain JCM 16774.</title>
        <authorList>
            <person name="Watanabe S."/>
            <person name="Cui L."/>
        </authorList>
    </citation>
    <scope>NUCLEOTIDE SEQUENCE [LARGE SCALE GENOMIC DNA]</scope>
    <source>
        <strain evidence="7 8">JCM16774</strain>
    </source>
</reference>
<dbReference type="SUPFAM" id="SSF53756">
    <property type="entry name" value="UDP-Glycosyltransferase/glycogen phosphorylase"/>
    <property type="match status" value="1"/>
</dbReference>
<keyword evidence="5" id="KW-0777">Teichoic acid biosynthesis</keyword>
<dbReference type="RefSeq" id="WP_026737814.1">
    <property type="nucleotide sequence ID" value="NZ_AP019822.1"/>
</dbReference>
<dbReference type="InterPro" id="IPR051612">
    <property type="entry name" value="Teichoic_Acid_Biosynth"/>
</dbReference>
<organism evidence="7 8">
    <name type="scientific">Pseudoleptotrichia goodfellowii</name>
    <dbReference type="NCBI Taxonomy" id="157692"/>
    <lineage>
        <taxon>Bacteria</taxon>
        <taxon>Fusobacteriati</taxon>
        <taxon>Fusobacteriota</taxon>
        <taxon>Fusobacteriia</taxon>
        <taxon>Fusobacteriales</taxon>
        <taxon>Leptotrichiaceae</taxon>
        <taxon>Pseudoleptotrichia</taxon>
    </lineage>
</organism>
<dbReference type="STRING" id="714315.GCA_000516535_01504"/>
<comment type="similarity">
    <text evidence="2">Belongs to the CDP-glycerol glycerophosphotransferase family.</text>
</comment>
<evidence type="ECO:0000256" key="4">
    <source>
        <dbReference type="ARBA" id="ARBA00022679"/>
    </source>
</evidence>
<dbReference type="GO" id="GO:0019350">
    <property type="term" value="P:teichoic acid biosynthetic process"/>
    <property type="evidence" value="ECO:0007669"/>
    <property type="project" value="UniProtKB-KW"/>
</dbReference>
<evidence type="ECO:0000256" key="5">
    <source>
        <dbReference type="ARBA" id="ARBA00022944"/>
    </source>
</evidence>
<name>A0A510JDK1_9FUSO</name>
<dbReference type="GO" id="GO:0047355">
    <property type="term" value="F:CDP-glycerol glycerophosphotransferase activity"/>
    <property type="evidence" value="ECO:0007669"/>
    <property type="project" value="InterPro"/>
</dbReference>
<accession>A0A510JDK1</accession>
<evidence type="ECO:0000313" key="8">
    <source>
        <dbReference type="Proteomes" id="UP000321606"/>
    </source>
</evidence>
<proteinExistence type="inferred from homology"/>
<protein>
    <submittedName>
        <fullName evidence="7">CDP-glycerol:poly (Glycerophosphate) glycerophosphotransferase</fullName>
    </submittedName>
</protein>
<keyword evidence="6" id="KW-0472">Membrane</keyword>
<evidence type="ECO:0000256" key="1">
    <source>
        <dbReference type="ARBA" id="ARBA00004202"/>
    </source>
</evidence>
<keyword evidence="3" id="KW-1003">Cell membrane</keyword>
<dbReference type="Pfam" id="PF04464">
    <property type="entry name" value="Glyphos_transf"/>
    <property type="match status" value="1"/>
</dbReference>
<evidence type="ECO:0000256" key="2">
    <source>
        <dbReference type="ARBA" id="ARBA00010488"/>
    </source>
</evidence>
<dbReference type="KEGG" id="lgo:JCM16774_1495"/>
<dbReference type="PANTHER" id="PTHR37316:SF3">
    <property type="entry name" value="TEICHOIC ACID GLYCEROL-PHOSPHATE TRANSFERASE"/>
    <property type="match status" value="1"/>
</dbReference>
<dbReference type="Proteomes" id="UP000321606">
    <property type="component" value="Chromosome"/>
</dbReference>
<evidence type="ECO:0000256" key="6">
    <source>
        <dbReference type="ARBA" id="ARBA00023136"/>
    </source>
</evidence>
<evidence type="ECO:0000256" key="3">
    <source>
        <dbReference type="ARBA" id="ARBA00022475"/>
    </source>
</evidence>
<dbReference type="GO" id="GO:0005886">
    <property type="term" value="C:plasma membrane"/>
    <property type="evidence" value="ECO:0007669"/>
    <property type="project" value="UniProtKB-SubCell"/>
</dbReference>
<comment type="subcellular location">
    <subcellularLocation>
        <location evidence="1">Cell membrane</location>
        <topology evidence="1">Peripheral membrane protein</topology>
    </subcellularLocation>
</comment>
<sequence>MDKIKCLVNMIFACILYPFTKSKFKNKRIWLIGGNAGELYVDNGRAMYEYLRTKKEVETYWVINKDSPVFEQIPGNKLIRGSVKDYLYFMNSEVVLFSHSISADIVPYLFAVPFIKGFHYKPIKVFLNHGTVGFKVRMAMNKKTEKIAEELVRSYDINICDSEYESVIKRDAWWNIEGEKIFVTGYPRYDKLYNAEIKENEILFMPTWRNWIKSENLKIEDTKYFKNITGLVTDGKLNEYLERKGILLNLYIHQLMHDYLGNFGSIKLGKNIRLLPKEAEITKELMKARILITDYSSVAYDFYYLDKPIIFFQFDKKEYTEKVGSYVDLDNELFGKEAYTIEECVKDIIEISENNFKYDGVIEEKSEKLKDKFLKYNDKDNCKRVYELILSKIGEKNDKR</sequence>
<dbReference type="Gene3D" id="3.40.50.11820">
    <property type="match status" value="1"/>
</dbReference>
<dbReference type="InterPro" id="IPR043148">
    <property type="entry name" value="TagF_C"/>
</dbReference>
<evidence type="ECO:0000313" key="7">
    <source>
        <dbReference type="EMBL" id="BBM36551.1"/>
    </source>
</evidence>
<dbReference type="Gene3D" id="3.40.50.12580">
    <property type="match status" value="1"/>
</dbReference>
<dbReference type="InterPro" id="IPR043149">
    <property type="entry name" value="TagF_N"/>
</dbReference>
<keyword evidence="4 7" id="KW-0808">Transferase</keyword>
<dbReference type="AlphaFoldDB" id="A0A510JDK1"/>
<dbReference type="EMBL" id="AP019822">
    <property type="protein sequence ID" value="BBM36551.1"/>
    <property type="molecule type" value="Genomic_DNA"/>
</dbReference>
<dbReference type="OrthoDB" id="9807097at2"/>
<dbReference type="PANTHER" id="PTHR37316">
    <property type="entry name" value="TEICHOIC ACID GLYCEROL-PHOSPHATE PRIMASE"/>
    <property type="match status" value="1"/>
</dbReference>
<gene>
    <name evidence="7" type="ORF">JCM16774_1495</name>
</gene>